<dbReference type="Proteomes" id="UP000472267">
    <property type="component" value="Chromosome 3"/>
</dbReference>
<evidence type="ECO:0000313" key="2">
    <source>
        <dbReference type="Proteomes" id="UP000472267"/>
    </source>
</evidence>
<sequence length="168" mass="18171">AEAGVALALVLGSANLLMPHVCCINASNQVLKFIRLFTVRICAASPLTLVSLINTHTHTNTHKIVVLLTVNNDQEHIKISRISLPGCAPGRTPSYTDPSSPCSFDSGTAGSTGKRYLFRKYICSKINFWKRKTLGLLYFDGGYNILPESVIGTYGDAAVLQLPCSLLC</sequence>
<proteinExistence type="predicted"/>
<reference evidence="1" key="2">
    <citation type="submission" date="2025-08" db="UniProtKB">
        <authorList>
            <consortium name="Ensembl"/>
        </authorList>
    </citation>
    <scope>IDENTIFICATION</scope>
</reference>
<reference evidence="1" key="1">
    <citation type="submission" date="2019-06" db="EMBL/GenBank/DDBJ databases">
        <authorList>
            <consortium name="Wellcome Sanger Institute Data Sharing"/>
        </authorList>
    </citation>
    <scope>NUCLEOTIDE SEQUENCE [LARGE SCALE GENOMIC DNA]</scope>
</reference>
<dbReference type="InParanoid" id="A0A672JCP4"/>
<protein>
    <submittedName>
        <fullName evidence="1">Uncharacterized protein</fullName>
    </submittedName>
</protein>
<accession>A0A672JCP4</accession>
<reference evidence="1" key="3">
    <citation type="submission" date="2025-09" db="UniProtKB">
        <authorList>
            <consortium name="Ensembl"/>
        </authorList>
    </citation>
    <scope>IDENTIFICATION</scope>
</reference>
<dbReference type="AlphaFoldDB" id="A0A672JCP4"/>
<keyword evidence="2" id="KW-1185">Reference proteome</keyword>
<name>A0A672JCP4_SALFA</name>
<organism evidence="1 2">
    <name type="scientific">Salarias fasciatus</name>
    <name type="common">Jewelled blenny</name>
    <name type="synonym">Blennius fasciatus</name>
    <dbReference type="NCBI Taxonomy" id="181472"/>
    <lineage>
        <taxon>Eukaryota</taxon>
        <taxon>Metazoa</taxon>
        <taxon>Chordata</taxon>
        <taxon>Craniata</taxon>
        <taxon>Vertebrata</taxon>
        <taxon>Euteleostomi</taxon>
        <taxon>Actinopterygii</taxon>
        <taxon>Neopterygii</taxon>
        <taxon>Teleostei</taxon>
        <taxon>Neoteleostei</taxon>
        <taxon>Acanthomorphata</taxon>
        <taxon>Ovalentaria</taxon>
        <taxon>Blenniimorphae</taxon>
        <taxon>Blenniiformes</taxon>
        <taxon>Blennioidei</taxon>
        <taxon>Blenniidae</taxon>
        <taxon>Salariinae</taxon>
        <taxon>Salarias</taxon>
    </lineage>
</organism>
<evidence type="ECO:0000313" key="1">
    <source>
        <dbReference type="Ensembl" id="ENSSFAP00005051019.1"/>
    </source>
</evidence>
<dbReference type="Ensembl" id="ENSSFAT00005052662.1">
    <property type="protein sequence ID" value="ENSSFAP00005051019.1"/>
    <property type="gene ID" value="ENSSFAG00005024564.1"/>
</dbReference>